<protein>
    <submittedName>
        <fullName evidence="1">Tryptophan 2,3-dioxygenase family protein</fullName>
    </submittedName>
</protein>
<dbReference type="PANTHER" id="PTHR10138:SF0">
    <property type="entry name" value="TRYPTOPHAN 2,3-DIOXYGENASE"/>
    <property type="match status" value="1"/>
</dbReference>
<comment type="caution">
    <text evidence="1">The sequence shown here is derived from an EMBL/GenBank/DDBJ whole genome shotgun (WGS) entry which is preliminary data.</text>
</comment>
<accession>A0ABP6FPF0</accession>
<organism evidence="1 2">
    <name type="scientific">Nonomuraea recticatena</name>
    <dbReference type="NCBI Taxonomy" id="46178"/>
    <lineage>
        <taxon>Bacteria</taxon>
        <taxon>Bacillati</taxon>
        <taxon>Actinomycetota</taxon>
        <taxon>Actinomycetes</taxon>
        <taxon>Streptosporangiales</taxon>
        <taxon>Streptosporangiaceae</taxon>
        <taxon>Nonomuraea</taxon>
    </lineage>
</organism>
<evidence type="ECO:0000313" key="1">
    <source>
        <dbReference type="EMBL" id="GAA2697503.1"/>
    </source>
</evidence>
<proteinExistence type="predicted"/>
<dbReference type="SUPFAM" id="SSF140959">
    <property type="entry name" value="Indolic compounds 2,3-dioxygenase-like"/>
    <property type="match status" value="1"/>
</dbReference>
<dbReference type="PANTHER" id="PTHR10138">
    <property type="entry name" value="TRYPTOPHAN 2,3-DIOXYGENASE"/>
    <property type="match status" value="1"/>
</dbReference>
<gene>
    <name evidence="1" type="ORF">GCM10010412_092430</name>
</gene>
<dbReference type="Pfam" id="PF03301">
    <property type="entry name" value="Trp_dioxygenase"/>
    <property type="match status" value="2"/>
</dbReference>
<keyword evidence="2" id="KW-1185">Reference proteome</keyword>
<sequence>MTSALSAYRAYREYLSLDTLLDLQKPNTGQPDELLFVVVHQSHELWFKELLHELGGLQAALSAADSGHALRTLRRLRAGFAVLTAQMEALETLTAGQFDAFRERLGGSGFYSAQFREIELVLGRCDGDVARQFPEGSRARARIEDRAGQPRLFASFLEYLAACGYPPDDVRLALRMLQRDDAVAAQVCEGLRDLDQAFQEWRFRHAVLARRVIGDKAGTGGSTGAEFLRSTVFTPSFPELWHVPDPQ</sequence>
<dbReference type="EMBL" id="BAAATE010000047">
    <property type="protein sequence ID" value="GAA2697503.1"/>
    <property type="molecule type" value="Genomic_DNA"/>
</dbReference>
<reference evidence="2" key="1">
    <citation type="journal article" date="2019" name="Int. J. Syst. Evol. Microbiol.">
        <title>The Global Catalogue of Microorganisms (GCM) 10K type strain sequencing project: providing services to taxonomists for standard genome sequencing and annotation.</title>
        <authorList>
            <consortium name="The Broad Institute Genomics Platform"/>
            <consortium name="The Broad Institute Genome Sequencing Center for Infectious Disease"/>
            <person name="Wu L."/>
            <person name="Ma J."/>
        </authorList>
    </citation>
    <scope>NUCLEOTIDE SEQUENCE [LARGE SCALE GENOMIC DNA]</scope>
    <source>
        <strain evidence="2">JCM 6835</strain>
    </source>
</reference>
<name>A0ABP6FPF0_9ACTN</name>
<dbReference type="Proteomes" id="UP001501666">
    <property type="component" value="Unassembled WGS sequence"/>
</dbReference>
<dbReference type="RefSeq" id="WP_346156445.1">
    <property type="nucleotide sequence ID" value="NZ_BAAATE010000047.1"/>
</dbReference>
<dbReference type="Gene3D" id="1.20.58.480">
    <property type="match status" value="1"/>
</dbReference>
<dbReference type="InterPro" id="IPR004981">
    <property type="entry name" value="Trp_2_3_dOase"/>
</dbReference>
<evidence type="ECO:0000313" key="2">
    <source>
        <dbReference type="Proteomes" id="UP001501666"/>
    </source>
</evidence>
<dbReference type="InterPro" id="IPR037217">
    <property type="entry name" value="Trp/Indoleamine_2_3_dOase-like"/>
</dbReference>